<dbReference type="GO" id="GO:0005886">
    <property type="term" value="C:plasma membrane"/>
    <property type="evidence" value="ECO:0007669"/>
    <property type="project" value="UniProtKB-SubCell"/>
</dbReference>
<dbReference type="AlphaFoldDB" id="A0A7U9XUN5"/>
<reference evidence="8" key="1">
    <citation type="submission" date="2021-01" db="EMBL/GenBank/DDBJ databases">
        <title>Draft genome sequence of Acholeplasmataceae bacterium strain Mahy22.</title>
        <authorList>
            <person name="Watanabe M."/>
            <person name="Kojima H."/>
            <person name="Fukui M."/>
        </authorList>
    </citation>
    <scope>NUCLEOTIDE SEQUENCE</scope>
    <source>
        <strain evidence="8">Mahy22</strain>
    </source>
</reference>
<keyword evidence="4" id="KW-0812">Transmembrane</keyword>
<keyword evidence="2" id="KW-0813">Transport</keyword>
<evidence type="ECO:0000256" key="4">
    <source>
        <dbReference type="ARBA" id="ARBA00022692"/>
    </source>
</evidence>
<evidence type="ECO:0000256" key="2">
    <source>
        <dbReference type="ARBA" id="ARBA00022448"/>
    </source>
</evidence>
<dbReference type="Pfam" id="PF07690">
    <property type="entry name" value="MFS_1"/>
    <property type="match status" value="1"/>
</dbReference>
<evidence type="ECO:0000259" key="7">
    <source>
        <dbReference type="PROSITE" id="PS50850"/>
    </source>
</evidence>
<dbReference type="GO" id="GO:0022857">
    <property type="term" value="F:transmembrane transporter activity"/>
    <property type="evidence" value="ECO:0007669"/>
    <property type="project" value="InterPro"/>
</dbReference>
<organism evidence="8 9">
    <name type="scientific">Mariniplasma anaerobium</name>
    <dbReference type="NCBI Taxonomy" id="2735436"/>
    <lineage>
        <taxon>Bacteria</taxon>
        <taxon>Bacillati</taxon>
        <taxon>Mycoplasmatota</taxon>
        <taxon>Mollicutes</taxon>
        <taxon>Acholeplasmatales</taxon>
        <taxon>Acholeplasmataceae</taxon>
        <taxon>Mariniplasma</taxon>
    </lineage>
</organism>
<gene>
    <name evidence="8" type="ORF">MPAN_012080</name>
</gene>
<keyword evidence="3" id="KW-1003">Cell membrane</keyword>
<sequence length="404" mass="45092">MKKSILITISFFLVQGIIHNLGHPVTPSFVRSLGIPDFMFGVFFASMSFGLMIGGPIWGVLGDNGKKRNYIVIGLLMYSIGQFGFGYAGNQYIMVFFRFFSGLGVVAAATLLISHIIEISEKKDRTKHLAYTAAAMTLGGSIGYYLGGFIGTNEVMVDLLNITSYSKIFLIQAILNVFYAAYIYFAFKDSKFDVQTVKRPNMLQSLKEVAHIRPSLLFFLISLTFMTIGAINLSKYMDVYFDELGYTPLQLGTFVFTTGIVSVLTSIFIVPLFARFKKQIFAIAIIQILSAVIVLFVFRASNFLLIVYTVYMIYVIFKAVYQPLEQNFISLHAEEGKFGRVMGVRQSFLSIGMVIGPLLGGFLYERSALLLFDSSALTFLIGVLLLGVVYVLEKKHQQKVNLSV</sequence>
<dbReference type="SUPFAM" id="SSF103473">
    <property type="entry name" value="MFS general substrate transporter"/>
    <property type="match status" value="1"/>
</dbReference>
<dbReference type="InterPro" id="IPR001958">
    <property type="entry name" value="Tet-R_TetA/multi-R_MdtG-like"/>
</dbReference>
<keyword evidence="5" id="KW-1133">Transmembrane helix</keyword>
<proteinExistence type="predicted"/>
<comment type="subcellular location">
    <subcellularLocation>
        <location evidence="1">Cell membrane</location>
        <topology evidence="1">Multi-pass membrane protein</topology>
    </subcellularLocation>
</comment>
<evidence type="ECO:0000256" key="1">
    <source>
        <dbReference type="ARBA" id="ARBA00004651"/>
    </source>
</evidence>
<dbReference type="KEGG" id="manr:MPAN_012080"/>
<protein>
    <submittedName>
        <fullName evidence="8">MFS transporter</fullName>
    </submittedName>
</protein>
<evidence type="ECO:0000313" key="9">
    <source>
        <dbReference type="Proteomes" id="UP000620133"/>
    </source>
</evidence>
<dbReference type="InterPro" id="IPR020846">
    <property type="entry name" value="MFS_dom"/>
</dbReference>
<keyword evidence="6" id="KW-0472">Membrane</keyword>
<evidence type="ECO:0000313" key="8">
    <source>
        <dbReference type="EMBL" id="BCR36315.1"/>
    </source>
</evidence>
<dbReference type="EMBL" id="AP024412">
    <property type="protein sequence ID" value="BCR36315.1"/>
    <property type="molecule type" value="Genomic_DNA"/>
</dbReference>
<dbReference type="InterPro" id="IPR011701">
    <property type="entry name" value="MFS"/>
</dbReference>
<feature type="domain" description="Major facilitator superfamily (MFS) profile" evidence="7">
    <location>
        <begin position="1"/>
        <end position="399"/>
    </location>
</feature>
<dbReference type="PRINTS" id="PR01035">
    <property type="entry name" value="TCRTETA"/>
</dbReference>
<dbReference type="InterPro" id="IPR036259">
    <property type="entry name" value="MFS_trans_sf"/>
</dbReference>
<evidence type="ECO:0000256" key="5">
    <source>
        <dbReference type="ARBA" id="ARBA00022989"/>
    </source>
</evidence>
<dbReference type="RefSeq" id="WP_176238867.1">
    <property type="nucleotide sequence ID" value="NZ_AP024412.1"/>
</dbReference>
<dbReference type="PANTHER" id="PTHR23517:SF3">
    <property type="entry name" value="INTEGRAL MEMBRANE TRANSPORT PROTEIN"/>
    <property type="match status" value="1"/>
</dbReference>
<dbReference type="PANTHER" id="PTHR23517">
    <property type="entry name" value="RESISTANCE PROTEIN MDTM, PUTATIVE-RELATED-RELATED"/>
    <property type="match status" value="1"/>
</dbReference>
<evidence type="ECO:0000256" key="6">
    <source>
        <dbReference type="ARBA" id="ARBA00023136"/>
    </source>
</evidence>
<dbReference type="Gene3D" id="1.20.1250.20">
    <property type="entry name" value="MFS general substrate transporter like domains"/>
    <property type="match status" value="1"/>
</dbReference>
<keyword evidence="9" id="KW-1185">Reference proteome</keyword>
<name>A0A7U9XUN5_9MOLU</name>
<dbReference type="Proteomes" id="UP000620133">
    <property type="component" value="Chromosome"/>
</dbReference>
<dbReference type="PROSITE" id="PS50850">
    <property type="entry name" value="MFS"/>
    <property type="match status" value="1"/>
</dbReference>
<dbReference type="InterPro" id="IPR050171">
    <property type="entry name" value="MFS_Transporters"/>
</dbReference>
<accession>A0A7U9XUN5</accession>
<evidence type="ECO:0000256" key="3">
    <source>
        <dbReference type="ARBA" id="ARBA00022475"/>
    </source>
</evidence>